<gene>
    <name evidence="3" type="ORF">JDO7802_00802</name>
</gene>
<evidence type="ECO:0000313" key="3">
    <source>
        <dbReference type="EMBL" id="CTQ48797.1"/>
    </source>
</evidence>
<dbReference type="STRING" id="420998.JDO7802_00802"/>
<dbReference type="Proteomes" id="UP000049222">
    <property type="component" value="Unassembled WGS sequence"/>
</dbReference>
<dbReference type="Pfam" id="PF06170">
    <property type="entry name" value="DUF983"/>
    <property type="match status" value="1"/>
</dbReference>
<reference evidence="3 4" key="1">
    <citation type="submission" date="2015-07" db="EMBL/GenBank/DDBJ databases">
        <authorList>
            <person name="Noorani M."/>
        </authorList>
    </citation>
    <scope>NUCLEOTIDE SEQUENCE [LARGE SCALE GENOMIC DNA]</scope>
    <source>
        <strain evidence="3 4">CECT 7802</strain>
    </source>
</reference>
<feature type="transmembrane region" description="Helical" evidence="2">
    <location>
        <begin position="97"/>
        <end position="116"/>
    </location>
</feature>
<evidence type="ECO:0008006" key="5">
    <source>
        <dbReference type="Google" id="ProtNLM"/>
    </source>
</evidence>
<dbReference type="RefSeq" id="WP_055082764.1">
    <property type="nucleotide sequence ID" value="NZ_CXSU01000005.1"/>
</dbReference>
<dbReference type="EMBL" id="CXSU01000005">
    <property type="protein sequence ID" value="CTQ48797.1"/>
    <property type="molecule type" value="Genomic_DNA"/>
</dbReference>
<keyword evidence="4" id="KW-1185">Reference proteome</keyword>
<dbReference type="InterPro" id="IPR009325">
    <property type="entry name" value="DUF983"/>
</dbReference>
<accession>A0A0M6YHQ3</accession>
<keyword evidence="2" id="KW-0812">Transmembrane</keyword>
<feature type="compositionally biased region" description="Low complexity" evidence="1">
    <location>
        <begin position="1"/>
        <end position="17"/>
    </location>
</feature>
<proteinExistence type="predicted"/>
<dbReference type="AlphaFoldDB" id="A0A0M6YHQ3"/>
<keyword evidence="2" id="KW-1133">Transmembrane helix</keyword>
<name>A0A0M6YHQ3_9RHOB</name>
<sequence>MTDATPRTDPSDSTTPVDADRPVGQAMLRGWRRRCPNCGSGPMIKGYLKVRDACPVCDEALHHHRADDGPPYLTLLIVGHIIGPAMLWVFVAYEPDPYTFMAIFMVSATALSLWFLPRLKGMLVGIQWATRMGGFGHGHARSDLAE</sequence>
<evidence type="ECO:0000313" key="4">
    <source>
        <dbReference type="Proteomes" id="UP000049222"/>
    </source>
</evidence>
<organism evidence="3 4">
    <name type="scientific">Jannaschia donghaensis</name>
    <dbReference type="NCBI Taxonomy" id="420998"/>
    <lineage>
        <taxon>Bacteria</taxon>
        <taxon>Pseudomonadati</taxon>
        <taxon>Pseudomonadota</taxon>
        <taxon>Alphaproteobacteria</taxon>
        <taxon>Rhodobacterales</taxon>
        <taxon>Roseobacteraceae</taxon>
        <taxon>Jannaschia</taxon>
    </lineage>
</organism>
<feature type="transmembrane region" description="Helical" evidence="2">
    <location>
        <begin position="72"/>
        <end position="91"/>
    </location>
</feature>
<dbReference type="OrthoDB" id="9799456at2"/>
<keyword evidence="2" id="KW-0472">Membrane</keyword>
<protein>
    <recommendedName>
        <fullName evidence="5">DUF983 domain-containing protein</fullName>
    </recommendedName>
</protein>
<evidence type="ECO:0000256" key="1">
    <source>
        <dbReference type="SAM" id="MobiDB-lite"/>
    </source>
</evidence>
<feature type="region of interest" description="Disordered" evidence="1">
    <location>
        <begin position="1"/>
        <end position="21"/>
    </location>
</feature>
<evidence type="ECO:0000256" key="2">
    <source>
        <dbReference type="SAM" id="Phobius"/>
    </source>
</evidence>